<accession>A0A8S1J353</accession>
<feature type="compositionally biased region" description="Basic and acidic residues" evidence="1">
    <location>
        <begin position="40"/>
        <end position="55"/>
    </location>
</feature>
<dbReference type="EMBL" id="CAJHUC010001562">
    <property type="protein sequence ID" value="CAD7701535.1"/>
    <property type="molecule type" value="Genomic_DNA"/>
</dbReference>
<feature type="region of interest" description="Disordered" evidence="1">
    <location>
        <begin position="1"/>
        <end position="57"/>
    </location>
</feature>
<keyword evidence="2" id="KW-0812">Transmembrane</keyword>
<evidence type="ECO:0000313" key="3">
    <source>
        <dbReference type="EMBL" id="CAD7701535.1"/>
    </source>
</evidence>
<feature type="transmembrane region" description="Helical" evidence="2">
    <location>
        <begin position="138"/>
        <end position="155"/>
    </location>
</feature>
<dbReference type="AlphaFoldDB" id="A0A8S1J353"/>
<feature type="transmembrane region" description="Helical" evidence="2">
    <location>
        <begin position="167"/>
        <end position="186"/>
    </location>
</feature>
<comment type="caution">
    <text evidence="3">The sequence shown here is derived from an EMBL/GenBank/DDBJ whole genome shotgun (WGS) entry which is preliminary data.</text>
</comment>
<sequence>MCAHTATGPDSLGRRHFPRRRRPNRRSTPLSGVRCAKSSGDARRSGRCSKRDSSLRKTGQSAENLRQAILEIDEEGSAAHRWLPIGEWRTGAFAVGFIALSAMAMDPWAQALADEGETAAAASGDVVAQAGEIFSSQGAFLFTPILLYLIFIVYRTSLNPKAKVTDFLFLVASFFIIFNIISILFFKTRYF</sequence>
<protein>
    <submittedName>
        <fullName evidence="3">Uncharacterized protein</fullName>
    </submittedName>
</protein>
<keyword evidence="4" id="KW-1185">Reference proteome</keyword>
<keyword evidence="2" id="KW-0472">Membrane</keyword>
<dbReference type="Proteomes" id="UP000708148">
    <property type="component" value="Unassembled WGS sequence"/>
</dbReference>
<name>A0A8S1J353_9CHLO</name>
<proteinExistence type="predicted"/>
<dbReference type="OrthoDB" id="546340at2759"/>
<organism evidence="3 4">
    <name type="scientific">Ostreobium quekettii</name>
    <dbReference type="NCBI Taxonomy" id="121088"/>
    <lineage>
        <taxon>Eukaryota</taxon>
        <taxon>Viridiplantae</taxon>
        <taxon>Chlorophyta</taxon>
        <taxon>core chlorophytes</taxon>
        <taxon>Ulvophyceae</taxon>
        <taxon>TCBD clade</taxon>
        <taxon>Bryopsidales</taxon>
        <taxon>Ostreobineae</taxon>
        <taxon>Ostreobiaceae</taxon>
        <taxon>Ostreobium</taxon>
    </lineage>
</organism>
<evidence type="ECO:0000313" key="4">
    <source>
        <dbReference type="Proteomes" id="UP000708148"/>
    </source>
</evidence>
<feature type="compositionally biased region" description="Basic residues" evidence="1">
    <location>
        <begin position="14"/>
        <end position="25"/>
    </location>
</feature>
<gene>
    <name evidence="3" type="ORF">OSTQU699_LOCUS6894</name>
</gene>
<reference evidence="3" key="1">
    <citation type="submission" date="2020-12" db="EMBL/GenBank/DDBJ databases">
        <authorList>
            <person name="Iha C."/>
        </authorList>
    </citation>
    <scope>NUCLEOTIDE SEQUENCE</scope>
</reference>
<keyword evidence="2" id="KW-1133">Transmembrane helix</keyword>
<evidence type="ECO:0000256" key="1">
    <source>
        <dbReference type="SAM" id="MobiDB-lite"/>
    </source>
</evidence>
<evidence type="ECO:0000256" key="2">
    <source>
        <dbReference type="SAM" id="Phobius"/>
    </source>
</evidence>